<name>A0AAU7XAR0_9HYPH</name>
<accession>A0AAU7XAR0</accession>
<reference evidence="3" key="1">
    <citation type="submission" date="2024-06" db="EMBL/GenBank/DDBJ databases">
        <title>Methylostella associata gen. nov., sp. nov., a novel Ancalomicrobiaceae-affiliated facultatively methylotrophic bacteria that feed on methanotrophs of the genus Methylococcus.</title>
        <authorList>
            <person name="Saltykova V."/>
            <person name="Danilova O.V."/>
            <person name="Oshkin I.Y."/>
            <person name="Belova S.E."/>
            <person name="Pimenov N.V."/>
            <person name="Dedysh S.N."/>
        </authorList>
    </citation>
    <scope>NUCLEOTIDE SEQUENCE</scope>
    <source>
        <strain evidence="3">S20</strain>
    </source>
</reference>
<dbReference type="InterPro" id="IPR005149">
    <property type="entry name" value="Tscrpt_reg_PadR_N"/>
</dbReference>
<sequence length="236" mass="25797">MFGHMRHRGEGRGHHHHPHHHDHEGFGFARHGFGRGRFGGRHGGPFGGGGEDEFRAGRMLVQGDLRLVALALIAEAPRHGYEIIKLIEEKTGGWYAPSPGVIYPTLTFLDESGFVSVEAEGNKKLYAITDAGRAHLDDNRTLVEAVMARLAAIGERAERVREARGGPGGDEPGRHGHDRHGRPHDRRRDGPELPLGVEAAVLNLRDAIARRLAADPNASTDIVESLFRIARDVSGQ</sequence>
<proteinExistence type="predicted"/>
<dbReference type="Gene3D" id="1.10.10.10">
    <property type="entry name" value="Winged helix-like DNA-binding domain superfamily/Winged helix DNA-binding domain"/>
    <property type="match status" value="1"/>
</dbReference>
<feature type="domain" description="Transcription regulator PadR N-terminal" evidence="2">
    <location>
        <begin position="70"/>
        <end position="137"/>
    </location>
</feature>
<evidence type="ECO:0000313" key="3">
    <source>
        <dbReference type="EMBL" id="XBY44829.1"/>
    </source>
</evidence>
<feature type="compositionally biased region" description="Basic residues" evidence="1">
    <location>
        <begin position="176"/>
        <end position="185"/>
    </location>
</feature>
<feature type="region of interest" description="Disordered" evidence="1">
    <location>
        <begin position="1"/>
        <end position="26"/>
    </location>
</feature>
<feature type="region of interest" description="Disordered" evidence="1">
    <location>
        <begin position="158"/>
        <end position="193"/>
    </location>
</feature>
<dbReference type="InterPro" id="IPR036388">
    <property type="entry name" value="WH-like_DNA-bd_sf"/>
</dbReference>
<dbReference type="InterPro" id="IPR036390">
    <property type="entry name" value="WH_DNA-bd_sf"/>
</dbReference>
<evidence type="ECO:0000259" key="2">
    <source>
        <dbReference type="Pfam" id="PF03551"/>
    </source>
</evidence>
<dbReference type="KEGG" id="mflg:ABS361_00515"/>
<feature type="compositionally biased region" description="Basic residues" evidence="1">
    <location>
        <begin position="1"/>
        <end position="20"/>
    </location>
</feature>
<dbReference type="PANTHER" id="PTHR43252">
    <property type="entry name" value="TRANSCRIPTIONAL REGULATOR YQJI"/>
    <property type="match status" value="1"/>
</dbReference>
<dbReference type="EMBL" id="CP158568">
    <property type="protein sequence ID" value="XBY44829.1"/>
    <property type="molecule type" value="Genomic_DNA"/>
</dbReference>
<evidence type="ECO:0000256" key="1">
    <source>
        <dbReference type="SAM" id="MobiDB-lite"/>
    </source>
</evidence>
<dbReference type="AlphaFoldDB" id="A0AAU7XAR0"/>
<dbReference type="Pfam" id="PF03551">
    <property type="entry name" value="PadR"/>
    <property type="match status" value="1"/>
</dbReference>
<organism evidence="3">
    <name type="scientific">Methyloraptor flagellatus</name>
    <dbReference type="NCBI Taxonomy" id="3162530"/>
    <lineage>
        <taxon>Bacteria</taxon>
        <taxon>Pseudomonadati</taxon>
        <taxon>Pseudomonadota</taxon>
        <taxon>Alphaproteobacteria</taxon>
        <taxon>Hyphomicrobiales</taxon>
        <taxon>Ancalomicrobiaceae</taxon>
        <taxon>Methyloraptor</taxon>
    </lineage>
</organism>
<protein>
    <submittedName>
        <fullName evidence="3">PadR family transcriptional regulator</fullName>
    </submittedName>
</protein>
<dbReference type="RefSeq" id="WP_407049921.1">
    <property type="nucleotide sequence ID" value="NZ_CP158568.1"/>
</dbReference>
<dbReference type="SUPFAM" id="SSF46785">
    <property type="entry name" value="Winged helix' DNA-binding domain"/>
    <property type="match status" value="1"/>
</dbReference>
<gene>
    <name evidence="3" type="ORF">ABS361_00515</name>
</gene>
<dbReference type="PANTHER" id="PTHR43252:SF7">
    <property type="entry name" value="TRANSCRIPTIONAL REGULATOR YQJI"/>
    <property type="match status" value="1"/>
</dbReference>